<comment type="pathway">
    <text evidence="1 4">Metabolic intermediate biosynthesis; chorismate biosynthesis; chorismate from D-erythrose 4-phosphate and phosphoenolpyruvate: step 4/7.</text>
</comment>
<dbReference type="Gene3D" id="3.40.50.10860">
    <property type="entry name" value="Leucine Dehydrogenase, chain A, domain 1"/>
    <property type="match status" value="1"/>
</dbReference>
<dbReference type="InterPro" id="IPR013708">
    <property type="entry name" value="Shikimate_DH-bd_N"/>
</dbReference>
<feature type="binding site" evidence="4">
    <location>
        <position position="260"/>
    </location>
    <ligand>
        <name>NADP(+)</name>
        <dbReference type="ChEBI" id="CHEBI:58349"/>
    </ligand>
</feature>
<comment type="subunit">
    <text evidence="4">Homodimer.</text>
</comment>
<sequence>MARRHAGGGAGPTGSRSVLIGLIGRGIGRSRSPQMHRLEGERLGMDYSYELIDFDHLGLPDEALGDVVAAAAQCDFAGLNVTHPFKQTVVAHLSALAPEAAAIGAVNTVVFEGSRWLGYNTDAWGFGESLRRGLPDAALDRVVQFGAGGGGAAVAYALLERGAHDLAICDSDNSRAVALVDRMNERFGRSVTSVVDPLEVLRSASGAVNATPVGMDKYPGVAFDPDELAAHQWVADIVYFPAETELLRRSRARGCRVLPGTGMAIYQAVKAFELFTGIAPDRDAMRRHFEAAA</sequence>
<dbReference type="InterPro" id="IPR022893">
    <property type="entry name" value="Shikimate_DH_fam"/>
</dbReference>
<dbReference type="GO" id="GO:0019632">
    <property type="term" value="P:shikimate metabolic process"/>
    <property type="evidence" value="ECO:0007669"/>
    <property type="project" value="TreeGrafter"/>
</dbReference>
<dbReference type="NCBIfam" id="NF009201">
    <property type="entry name" value="PRK12549.1"/>
    <property type="match status" value="1"/>
</dbReference>
<feature type="binding site" evidence="4">
    <location>
        <position position="267"/>
    </location>
    <ligand>
        <name>shikimate</name>
        <dbReference type="ChEBI" id="CHEBI:36208"/>
    </ligand>
</feature>
<dbReference type="GO" id="GO:0008652">
    <property type="term" value="P:amino acid biosynthetic process"/>
    <property type="evidence" value="ECO:0007669"/>
    <property type="project" value="UniProtKB-KW"/>
</dbReference>
<dbReference type="HAMAP" id="MF_00222">
    <property type="entry name" value="Shikimate_DH_AroE"/>
    <property type="match status" value="1"/>
</dbReference>
<dbReference type="PANTHER" id="PTHR21089:SF1">
    <property type="entry name" value="BIFUNCTIONAL 3-DEHYDROQUINATE DEHYDRATASE_SHIKIMATE DEHYDROGENASE, CHLOROPLASTIC"/>
    <property type="match status" value="1"/>
</dbReference>
<dbReference type="PANTHER" id="PTHR21089">
    <property type="entry name" value="SHIKIMATE DEHYDROGENASE"/>
    <property type="match status" value="1"/>
</dbReference>
<dbReference type="CDD" id="cd01065">
    <property type="entry name" value="NAD_bind_Shikimate_DH"/>
    <property type="match status" value="1"/>
</dbReference>
<organism evidence="7 8">
    <name type="scientific">Devosia nanyangense</name>
    <dbReference type="NCBI Taxonomy" id="1228055"/>
    <lineage>
        <taxon>Bacteria</taxon>
        <taxon>Pseudomonadati</taxon>
        <taxon>Pseudomonadota</taxon>
        <taxon>Alphaproteobacteria</taxon>
        <taxon>Hyphomicrobiales</taxon>
        <taxon>Devosiaceae</taxon>
        <taxon>Devosia</taxon>
    </lineage>
</organism>
<dbReference type="Pfam" id="PF18317">
    <property type="entry name" value="SDH_C"/>
    <property type="match status" value="1"/>
</dbReference>
<feature type="domain" description="SDH C-terminal" evidence="6">
    <location>
        <begin position="260"/>
        <end position="287"/>
    </location>
</feature>
<dbReference type="GO" id="GO:0009423">
    <property type="term" value="P:chorismate biosynthetic process"/>
    <property type="evidence" value="ECO:0007669"/>
    <property type="project" value="UniProtKB-UniRule"/>
</dbReference>
<dbReference type="InterPro" id="IPR036291">
    <property type="entry name" value="NAD(P)-bd_dom_sf"/>
</dbReference>
<dbReference type="Pfam" id="PF08501">
    <property type="entry name" value="Shikimate_dh_N"/>
    <property type="match status" value="1"/>
</dbReference>
<dbReference type="AlphaFoldDB" id="A0A933L2J5"/>
<feature type="binding site" evidence="4">
    <location>
        <position position="122"/>
    </location>
    <ligand>
        <name>shikimate</name>
        <dbReference type="ChEBI" id="CHEBI:36208"/>
    </ligand>
</feature>
<accession>A0A933L2J5</accession>
<keyword evidence="3 4" id="KW-0057">Aromatic amino acid biosynthesis</keyword>
<evidence type="ECO:0000259" key="6">
    <source>
        <dbReference type="Pfam" id="PF18317"/>
    </source>
</evidence>
<dbReference type="Proteomes" id="UP000782610">
    <property type="component" value="Unassembled WGS sequence"/>
</dbReference>
<evidence type="ECO:0000256" key="2">
    <source>
        <dbReference type="ARBA" id="ARBA00023002"/>
    </source>
</evidence>
<feature type="binding site" evidence="4">
    <location>
        <position position="82"/>
    </location>
    <ligand>
        <name>shikimate</name>
        <dbReference type="ChEBI" id="CHEBI:36208"/>
    </ligand>
</feature>
<comment type="catalytic activity">
    <reaction evidence="4">
        <text>shikimate + NADP(+) = 3-dehydroshikimate + NADPH + H(+)</text>
        <dbReference type="Rhea" id="RHEA:17737"/>
        <dbReference type="ChEBI" id="CHEBI:15378"/>
        <dbReference type="ChEBI" id="CHEBI:16630"/>
        <dbReference type="ChEBI" id="CHEBI:36208"/>
        <dbReference type="ChEBI" id="CHEBI:57783"/>
        <dbReference type="ChEBI" id="CHEBI:58349"/>
        <dbReference type="EC" id="1.1.1.25"/>
    </reaction>
</comment>
<comment type="similarity">
    <text evidence="4">Belongs to the shikimate dehydrogenase family.</text>
</comment>
<keyword evidence="4" id="KW-0521">NADP</keyword>
<dbReference type="InterPro" id="IPR046346">
    <property type="entry name" value="Aminoacid_DH-like_N_sf"/>
</dbReference>
<dbReference type="GO" id="GO:0050661">
    <property type="term" value="F:NADP binding"/>
    <property type="evidence" value="ECO:0007669"/>
    <property type="project" value="TreeGrafter"/>
</dbReference>
<dbReference type="GO" id="GO:0009073">
    <property type="term" value="P:aromatic amino acid family biosynthetic process"/>
    <property type="evidence" value="ECO:0007669"/>
    <property type="project" value="UniProtKB-KW"/>
</dbReference>
<dbReference type="GO" id="GO:0005829">
    <property type="term" value="C:cytosol"/>
    <property type="evidence" value="ECO:0007669"/>
    <property type="project" value="TreeGrafter"/>
</dbReference>
<evidence type="ECO:0000256" key="3">
    <source>
        <dbReference type="ARBA" id="ARBA00023141"/>
    </source>
</evidence>
<reference evidence="7" key="1">
    <citation type="submission" date="2020-07" db="EMBL/GenBank/DDBJ databases">
        <title>Huge and variable diversity of episymbiotic CPR bacteria and DPANN archaea in groundwater ecosystems.</title>
        <authorList>
            <person name="He C.Y."/>
            <person name="Keren R."/>
            <person name="Whittaker M."/>
            <person name="Farag I.F."/>
            <person name="Doudna J."/>
            <person name="Cate J.H.D."/>
            <person name="Banfield J.F."/>
        </authorList>
    </citation>
    <scope>NUCLEOTIDE SEQUENCE</scope>
    <source>
        <strain evidence="7">NC_groundwater_1586_Pr3_B-0.1um_66_15</strain>
    </source>
</reference>
<comment type="function">
    <text evidence="4">Involved in the biosynthesis of the chorismate, which leads to the biosynthesis of aromatic amino acids. Catalyzes the reversible NADPH linked reduction of 3-dehydroshikimate (DHSA) to yield shikimate (SA).</text>
</comment>
<dbReference type="GO" id="GO:0004764">
    <property type="term" value="F:shikimate 3-dehydrogenase (NADP+) activity"/>
    <property type="evidence" value="ECO:0007669"/>
    <property type="project" value="UniProtKB-UniRule"/>
</dbReference>
<name>A0A933L2J5_9HYPH</name>
<dbReference type="Gene3D" id="3.40.50.720">
    <property type="entry name" value="NAD(P)-binding Rossmann-like Domain"/>
    <property type="match status" value="1"/>
</dbReference>
<feature type="binding site" evidence="4">
    <location>
        <position position="107"/>
    </location>
    <ligand>
        <name>shikimate</name>
        <dbReference type="ChEBI" id="CHEBI:36208"/>
    </ligand>
</feature>
<evidence type="ECO:0000256" key="1">
    <source>
        <dbReference type="ARBA" id="ARBA00004871"/>
    </source>
</evidence>
<gene>
    <name evidence="4" type="primary">aroE</name>
    <name evidence="7" type="ORF">HY834_09280</name>
</gene>
<comment type="caution">
    <text evidence="4">Lacks conserved residue(s) required for the propagation of feature annotation.</text>
</comment>
<evidence type="ECO:0000313" key="7">
    <source>
        <dbReference type="EMBL" id="MBI4921927.1"/>
    </source>
</evidence>
<feature type="domain" description="Shikimate dehydrogenase substrate binding N-terminal" evidence="5">
    <location>
        <begin position="22"/>
        <end position="109"/>
    </location>
</feature>
<dbReference type="EC" id="1.1.1.25" evidence="4"/>
<dbReference type="SUPFAM" id="SSF51735">
    <property type="entry name" value="NAD(P)-binding Rossmann-fold domains"/>
    <property type="match status" value="1"/>
</dbReference>
<protein>
    <recommendedName>
        <fullName evidence="4">Shikimate dehydrogenase (NADP(+))</fullName>
        <shortName evidence="4">SDH</shortName>
        <ecNumber evidence="4">1.1.1.25</ecNumber>
    </recommendedName>
</protein>
<dbReference type="InterPro" id="IPR041121">
    <property type="entry name" value="SDH_C"/>
</dbReference>
<dbReference type="SUPFAM" id="SSF53223">
    <property type="entry name" value="Aminoacid dehydrogenase-like, N-terminal domain"/>
    <property type="match status" value="1"/>
</dbReference>
<feature type="binding site" evidence="4">
    <location>
        <begin position="30"/>
        <end position="32"/>
    </location>
    <ligand>
        <name>shikimate</name>
        <dbReference type="ChEBI" id="CHEBI:36208"/>
    </ligand>
</feature>
<proteinExistence type="inferred from homology"/>
<feature type="binding site" evidence="4">
    <location>
        <position position="239"/>
    </location>
    <ligand>
        <name>shikimate</name>
        <dbReference type="ChEBI" id="CHEBI:36208"/>
    </ligand>
</feature>
<comment type="caution">
    <text evidence="7">The sequence shown here is derived from an EMBL/GenBank/DDBJ whole genome shotgun (WGS) entry which is preliminary data.</text>
</comment>
<keyword evidence="4" id="KW-0028">Amino-acid biosynthesis</keyword>
<evidence type="ECO:0000313" key="8">
    <source>
        <dbReference type="Proteomes" id="UP000782610"/>
    </source>
</evidence>
<evidence type="ECO:0000256" key="4">
    <source>
        <dbReference type="HAMAP-Rule" id="MF_00222"/>
    </source>
</evidence>
<dbReference type="EMBL" id="JACRAF010000025">
    <property type="protein sequence ID" value="MBI4921927.1"/>
    <property type="molecule type" value="Genomic_DNA"/>
</dbReference>
<evidence type="ECO:0000259" key="5">
    <source>
        <dbReference type="Pfam" id="PF08501"/>
    </source>
</evidence>
<keyword evidence="2 4" id="KW-0560">Oxidoreductase</keyword>
<feature type="binding site" evidence="4">
    <location>
        <position position="237"/>
    </location>
    <ligand>
        <name>NADP(+)</name>
        <dbReference type="ChEBI" id="CHEBI:58349"/>
    </ligand>
</feature>
<feature type="active site" description="Proton acceptor" evidence="4">
    <location>
        <position position="86"/>
    </location>
</feature>